<name>A0ABX1CT42_9SPHN</name>
<dbReference type="RefSeq" id="WP_168136220.1">
    <property type="nucleotide sequence ID" value="NZ_JAAVJH010000028.1"/>
</dbReference>
<dbReference type="Proteomes" id="UP000732399">
    <property type="component" value="Unassembled WGS sequence"/>
</dbReference>
<accession>A0ABX1CT42</accession>
<organism evidence="1 2">
    <name type="scientific">Sphingomonas corticis</name>
    <dbReference type="NCBI Taxonomy" id="2722791"/>
    <lineage>
        <taxon>Bacteria</taxon>
        <taxon>Pseudomonadati</taxon>
        <taxon>Pseudomonadota</taxon>
        <taxon>Alphaproteobacteria</taxon>
        <taxon>Sphingomonadales</taxon>
        <taxon>Sphingomonadaceae</taxon>
        <taxon>Sphingomonas</taxon>
    </lineage>
</organism>
<dbReference type="EMBL" id="JAAVJH010000028">
    <property type="protein sequence ID" value="NJR80709.1"/>
    <property type="molecule type" value="Genomic_DNA"/>
</dbReference>
<evidence type="ECO:0000313" key="2">
    <source>
        <dbReference type="Proteomes" id="UP000732399"/>
    </source>
</evidence>
<keyword evidence="2" id="KW-1185">Reference proteome</keyword>
<proteinExistence type="predicted"/>
<dbReference type="InterPro" id="IPR022243">
    <property type="entry name" value="DUF3768"/>
</dbReference>
<reference evidence="1 2" key="1">
    <citation type="submission" date="2020-03" db="EMBL/GenBank/DDBJ databases">
        <authorList>
            <person name="Wang L."/>
            <person name="He N."/>
            <person name="Li Y."/>
            <person name="Fang Y."/>
            <person name="Zhang F."/>
        </authorList>
    </citation>
    <scope>NUCLEOTIDE SEQUENCE [LARGE SCALE GENOMIC DNA]</scope>
    <source>
        <strain evidence="1 2">36D10-4-7</strain>
    </source>
</reference>
<sequence>MLATVHASRADAIGRLNDRCRHGLDRTARITVTAACLAALSDGSLACRAIAQAHLLQALRRCTFDPRDTERNRGSFTVRDTEVHFVIDYYDAALEWGSEDPADAGVTTRVLTLMLREDL</sequence>
<gene>
    <name evidence="1" type="ORF">HBH26_19220</name>
</gene>
<protein>
    <submittedName>
        <fullName evidence="1">DUF3768 domain-containing protein</fullName>
    </submittedName>
</protein>
<evidence type="ECO:0000313" key="1">
    <source>
        <dbReference type="EMBL" id="NJR80709.1"/>
    </source>
</evidence>
<comment type="caution">
    <text evidence="1">The sequence shown here is derived from an EMBL/GenBank/DDBJ whole genome shotgun (WGS) entry which is preliminary data.</text>
</comment>
<dbReference type="Pfam" id="PF12599">
    <property type="entry name" value="DUF3768"/>
    <property type="match status" value="1"/>
</dbReference>